<evidence type="ECO:0000313" key="3">
    <source>
        <dbReference type="EMBL" id="KIM80202.1"/>
    </source>
</evidence>
<dbReference type="Proteomes" id="UP000054166">
    <property type="component" value="Unassembled WGS sequence"/>
</dbReference>
<dbReference type="SUPFAM" id="SSF117281">
    <property type="entry name" value="Kelch motif"/>
    <property type="match status" value="1"/>
</dbReference>
<keyword evidence="4" id="KW-1185">Reference proteome</keyword>
<sequence length="379" mass="41109">MSARWSLLSKVALKARSSHSLSITNDGLLLLYGGELEPRKPVDTAANSTVNDESLVVTGSVHSYDLKNIENAHHPWVILTPKLNFSVVPEPRVGATTVWDNATQSLYLWGGRGGVDMAALDRQQAGLWKGHIITTPSGSIQWERLIASNEDDAPEPRSYHASVFSEGKVYIHAGCPASGRLSSLHSFDLAMRTWTSLTPAPGPARGGTSLAVVSLRDDEGPVILRFAGFAGYELGADNTLDIYTIKTNTWNTVVPGPDPVHGSPGARSVYGLVPFQSKSNQAAIALLYHGERDASSLGHAGAGTFWDDIWLLEYHKSGKDGNLVWKKVDATDDEKKPEGRGWFPSASFVDRRGETKVAMFGGLLSSNERSDELWMLAIE</sequence>
<evidence type="ECO:0000256" key="1">
    <source>
        <dbReference type="ARBA" id="ARBA00022737"/>
    </source>
</evidence>
<dbReference type="STRING" id="765440.A0A0C3BSB0"/>
<dbReference type="PANTHER" id="PTHR47435:SF4">
    <property type="entry name" value="KELCH REPEAT PROTEIN (AFU_ORTHOLOGUE AFUA_5G12780)"/>
    <property type="match status" value="1"/>
</dbReference>
<dbReference type="Pfam" id="PF24681">
    <property type="entry name" value="Kelch_KLHDC2_KLHL20_DRC7"/>
    <property type="match status" value="1"/>
</dbReference>
<dbReference type="InterPro" id="IPR015915">
    <property type="entry name" value="Kelch-typ_b-propeller"/>
</dbReference>
<dbReference type="GO" id="GO:0019760">
    <property type="term" value="P:glucosinolate metabolic process"/>
    <property type="evidence" value="ECO:0007669"/>
    <property type="project" value="UniProtKB-ARBA"/>
</dbReference>
<evidence type="ECO:0008006" key="5">
    <source>
        <dbReference type="Google" id="ProtNLM"/>
    </source>
</evidence>
<evidence type="ECO:0000256" key="2">
    <source>
        <dbReference type="ARBA" id="ARBA00023004"/>
    </source>
</evidence>
<reference evidence="3 4" key="1">
    <citation type="submission" date="2014-04" db="EMBL/GenBank/DDBJ databases">
        <authorList>
            <consortium name="DOE Joint Genome Institute"/>
            <person name="Kuo A."/>
            <person name="Tarkka M."/>
            <person name="Buscot F."/>
            <person name="Kohler A."/>
            <person name="Nagy L.G."/>
            <person name="Floudas D."/>
            <person name="Copeland A."/>
            <person name="Barry K.W."/>
            <person name="Cichocki N."/>
            <person name="Veneault-Fourrey C."/>
            <person name="LaButti K."/>
            <person name="Lindquist E.A."/>
            <person name="Lipzen A."/>
            <person name="Lundell T."/>
            <person name="Morin E."/>
            <person name="Murat C."/>
            <person name="Sun H."/>
            <person name="Tunlid A."/>
            <person name="Henrissat B."/>
            <person name="Grigoriev I.V."/>
            <person name="Hibbett D.S."/>
            <person name="Martin F."/>
            <person name="Nordberg H.P."/>
            <person name="Cantor M.N."/>
            <person name="Hua S.X."/>
        </authorList>
    </citation>
    <scope>NUCLEOTIDE SEQUENCE [LARGE SCALE GENOMIC DNA]</scope>
    <source>
        <strain evidence="3 4">F 1598</strain>
    </source>
</reference>
<dbReference type="PANTHER" id="PTHR47435">
    <property type="entry name" value="KELCH REPEAT PROTEIN (AFU_ORTHOLOGUE AFUA_5G12780)"/>
    <property type="match status" value="1"/>
</dbReference>
<proteinExistence type="predicted"/>
<organism evidence="3 4">
    <name type="scientific">Piloderma croceum (strain F 1598)</name>
    <dbReference type="NCBI Taxonomy" id="765440"/>
    <lineage>
        <taxon>Eukaryota</taxon>
        <taxon>Fungi</taxon>
        <taxon>Dikarya</taxon>
        <taxon>Basidiomycota</taxon>
        <taxon>Agaricomycotina</taxon>
        <taxon>Agaricomycetes</taxon>
        <taxon>Agaricomycetidae</taxon>
        <taxon>Atheliales</taxon>
        <taxon>Atheliaceae</taxon>
        <taxon>Piloderma</taxon>
    </lineage>
</organism>
<dbReference type="EMBL" id="KN833005">
    <property type="protein sequence ID" value="KIM80202.1"/>
    <property type="molecule type" value="Genomic_DNA"/>
</dbReference>
<dbReference type="AlphaFoldDB" id="A0A0C3BSB0"/>
<dbReference type="InParanoid" id="A0A0C3BSB0"/>
<dbReference type="HOGENOM" id="CLU_030461_1_0_1"/>
<keyword evidence="1" id="KW-0677">Repeat</keyword>
<dbReference type="Gene3D" id="2.120.10.80">
    <property type="entry name" value="Kelch-type beta propeller"/>
    <property type="match status" value="2"/>
</dbReference>
<keyword evidence="2" id="KW-0408">Iron</keyword>
<reference evidence="4" key="2">
    <citation type="submission" date="2015-01" db="EMBL/GenBank/DDBJ databases">
        <title>Evolutionary Origins and Diversification of the Mycorrhizal Mutualists.</title>
        <authorList>
            <consortium name="DOE Joint Genome Institute"/>
            <consortium name="Mycorrhizal Genomics Consortium"/>
            <person name="Kohler A."/>
            <person name="Kuo A."/>
            <person name="Nagy L.G."/>
            <person name="Floudas D."/>
            <person name="Copeland A."/>
            <person name="Barry K.W."/>
            <person name="Cichocki N."/>
            <person name="Veneault-Fourrey C."/>
            <person name="LaButti K."/>
            <person name="Lindquist E.A."/>
            <person name="Lipzen A."/>
            <person name="Lundell T."/>
            <person name="Morin E."/>
            <person name="Murat C."/>
            <person name="Riley R."/>
            <person name="Ohm R."/>
            <person name="Sun H."/>
            <person name="Tunlid A."/>
            <person name="Henrissat B."/>
            <person name="Grigoriev I.V."/>
            <person name="Hibbett D.S."/>
            <person name="Martin F."/>
        </authorList>
    </citation>
    <scope>NUCLEOTIDE SEQUENCE [LARGE SCALE GENOMIC DNA]</scope>
    <source>
        <strain evidence="4">F 1598</strain>
    </source>
</reference>
<protein>
    <recommendedName>
        <fullName evidence="5">Galactose oxidase</fullName>
    </recommendedName>
</protein>
<evidence type="ECO:0000313" key="4">
    <source>
        <dbReference type="Proteomes" id="UP000054166"/>
    </source>
</evidence>
<name>A0A0C3BSB0_PILCF</name>
<gene>
    <name evidence="3" type="ORF">PILCRDRAFT_822721</name>
</gene>
<dbReference type="OrthoDB" id="10250130at2759"/>
<accession>A0A0C3BSB0</accession>